<feature type="compositionally biased region" description="Basic and acidic residues" evidence="3">
    <location>
        <begin position="200"/>
        <end position="234"/>
    </location>
</feature>
<reference evidence="5 6" key="1">
    <citation type="submission" date="2020-05" db="EMBL/GenBank/DDBJ databases">
        <title>Nakamurella sp. DB0629 isolated from air conditioner.</title>
        <authorList>
            <person name="Kim D.H."/>
            <person name="Kim D.-U."/>
        </authorList>
    </citation>
    <scope>NUCLEOTIDE SEQUENCE [LARGE SCALE GENOMIC DNA]</scope>
    <source>
        <strain evidence="5 6">DB0629</strain>
    </source>
</reference>
<evidence type="ECO:0000313" key="6">
    <source>
        <dbReference type="Proteomes" id="UP000562984"/>
    </source>
</evidence>
<dbReference type="GO" id="GO:0016747">
    <property type="term" value="F:acyltransferase activity, transferring groups other than amino-acyl groups"/>
    <property type="evidence" value="ECO:0007669"/>
    <property type="project" value="InterPro"/>
</dbReference>
<dbReference type="Gene3D" id="3.40.630.30">
    <property type="match status" value="1"/>
</dbReference>
<dbReference type="Pfam" id="PF00583">
    <property type="entry name" value="Acetyltransf_1"/>
    <property type="match status" value="1"/>
</dbReference>
<keyword evidence="6" id="KW-1185">Reference proteome</keyword>
<dbReference type="InterPro" id="IPR000182">
    <property type="entry name" value="GNAT_dom"/>
</dbReference>
<dbReference type="Proteomes" id="UP000562984">
    <property type="component" value="Unassembled WGS sequence"/>
</dbReference>
<dbReference type="PANTHER" id="PTHR43877">
    <property type="entry name" value="AMINOALKYLPHOSPHONATE N-ACETYLTRANSFERASE-RELATED-RELATED"/>
    <property type="match status" value="1"/>
</dbReference>
<dbReference type="EMBL" id="JABEND010000004">
    <property type="protein sequence ID" value="NNG35897.1"/>
    <property type="molecule type" value="Genomic_DNA"/>
</dbReference>
<gene>
    <name evidence="5" type="ORF">HKD39_09270</name>
</gene>
<evidence type="ECO:0000313" key="5">
    <source>
        <dbReference type="EMBL" id="NNG35897.1"/>
    </source>
</evidence>
<keyword evidence="1 5" id="KW-0808">Transferase</keyword>
<evidence type="ECO:0000256" key="1">
    <source>
        <dbReference type="ARBA" id="ARBA00022679"/>
    </source>
</evidence>
<evidence type="ECO:0000259" key="4">
    <source>
        <dbReference type="PROSITE" id="PS51186"/>
    </source>
</evidence>
<feature type="domain" description="N-acetyltransferase" evidence="4">
    <location>
        <begin position="1"/>
        <end position="183"/>
    </location>
</feature>
<dbReference type="InterPro" id="IPR050832">
    <property type="entry name" value="Bact_Acetyltransf"/>
</dbReference>
<dbReference type="InterPro" id="IPR016181">
    <property type="entry name" value="Acyl_CoA_acyltransferase"/>
</dbReference>
<sequence>MRWWHLEQVVAMEAELFATDSPWSAEMFWSELAAEHHYVVATVAASTHAGTAAGTGTPASTNPASSAGHRGAGGGSADHGSADHRTVVGYAGLAVLGSAPHDDSAEVRTIGVADALRGRGLGRRLLRNLLAAAGSRAVLLEVRTDNDAAISLYRSEGFELLHRRRRYYQPSGADAYTMLRPAGGSAGGPGTPDAPSSQAETKHPETKHPETKHQETKHRETKHRETKYSKESAR</sequence>
<accession>A0A849A787</accession>
<dbReference type="AlphaFoldDB" id="A0A849A787"/>
<proteinExistence type="predicted"/>
<dbReference type="SUPFAM" id="SSF55729">
    <property type="entry name" value="Acyl-CoA N-acyltransferases (Nat)"/>
    <property type="match status" value="1"/>
</dbReference>
<evidence type="ECO:0000256" key="2">
    <source>
        <dbReference type="ARBA" id="ARBA00023315"/>
    </source>
</evidence>
<comment type="caution">
    <text evidence="5">The sequence shown here is derived from an EMBL/GenBank/DDBJ whole genome shotgun (WGS) entry which is preliminary data.</text>
</comment>
<feature type="compositionally biased region" description="Low complexity" evidence="3">
    <location>
        <begin position="50"/>
        <end position="69"/>
    </location>
</feature>
<dbReference type="PROSITE" id="PS51186">
    <property type="entry name" value="GNAT"/>
    <property type="match status" value="1"/>
</dbReference>
<feature type="region of interest" description="Disordered" evidence="3">
    <location>
        <begin position="50"/>
        <end position="81"/>
    </location>
</feature>
<organism evidence="5 6">
    <name type="scientific">Nakamurella aerolata</name>
    <dbReference type="NCBI Taxonomy" id="1656892"/>
    <lineage>
        <taxon>Bacteria</taxon>
        <taxon>Bacillati</taxon>
        <taxon>Actinomycetota</taxon>
        <taxon>Actinomycetes</taxon>
        <taxon>Nakamurellales</taxon>
        <taxon>Nakamurellaceae</taxon>
        <taxon>Nakamurella</taxon>
    </lineage>
</organism>
<feature type="region of interest" description="Disordered" evidence="3">
    <location>
        <begin position="176"/>
        <end position="234"/>
    </location>
</feature>
<keyword evidence="2" id="KW-0012">Acyltransferase</keyword>
<protein>
    <submittedName>
        <fullName evidence="5">GNAT family N-acetyltransferase</fullName>
    </submittedName>
</protein>
<evidence type="ECO:0000256" key="3">
    <source>
        <dbReference type="SAM" id="MobiDB-lite"/>
    </source>
</evidence>
<name>A0A849A787_9ACTN</name>